<reference evidence="2" key="1">
    <citation type="submission" date="2016-06" db="EMBL/GenBank/DDBJ databases">
        <title>Parallel loss of symbiosis genes in relatives of nitrogen-fixing non-legume Parasponia.</title>
        <authorList>
            <person name="Van Velzen R."/>
            <person name="Holmer R."/>
            <person name="Bu F."/>
            <person name="Rutten L."/>
            <person name="Van Zeijl A."/>
            <person name="Liu W."/>
            <person name="Santuari L."/>
            <person name="Cao Q."/>
            <person name="Sharma T."/>
            <person name="Shen D."/>
            <person name="Roswanjaya Y."/>
            <person name="Wardhani T."/>
            <person name="Kalhor M.S."/>
            <person name="Jansen J."/>
            <person name="Van den Hoogen J."/>
            <person name="Gungor B."/>
            <person name="Hartog M."/>
            <person name="Hontelez J."/>
            <person name="Verver J."/>
            <person name="Yang W.-C."/>
            <person name="Schijlen E."/>
            <person name="Repin R."/>
            <person name="Schilthuizen M."/>
            <person name="Schranz E."/>
            <person name="Heidstra R."/>
            <person name="Miyata K."/>
            <person name="Fedorova E."/>
            <person name="Kohlen W."/>
            <person name="Bisseling T."/>
            <person name="Smit S."/>
            <person name="Geurts R."/>
        </authorList>
    </citation>
    <scope>NUCLEOTIDE SEQUENCE [LARGE SCALE GENOMIC DNA]</scope>
    <source>
        <strain evidence="2">cv. RG33-2</strain>
    </source>
</reference>
<proteinExistence type="predicted"/>
<sequence>MDPSTVATEGGPREDRAISLATRMLSMENEHQFLITPWNHREHWMLLIIYPLKDYKWFLDPLGLALREEIGLTMIDAFNIYNIEKRKKGRPNGPVYKLIKAPSYENTKAPNRHRGRCLSRRLISALVAKAYYGTWN</sequence>
<gene>
    <name evidence="1" type="ORF">TorRG33x02_242890</name>
</gene>
<dbReference type="EMBL" id="JXTC01000251">
    <property type="protein sequence ID" value="PON76349.1"/>
    <property type="molecule type" value="Genomic_DNA"/>
</dbReference>
<dbReference type="Proteomes" id="UP000237000">
    <property type="component" value="Unassembled WGS sequence"/>
</dbReference>
<organism evidence="1 2">
    <name type="scientific">Trema orientale</name>
    <name type="common">Charcoal tree</name>
    <name type="synonym">Celtis orientalis</name>
    <dbReference type="NCBI Taxonomy" id="63057"/>
    <lineage>
        <taxon>Eukaryota</taxon>
        <taxon>Viridiplantae</taxon>
        <taxon>Streptophyta</taxon>
        <taxon>Embryophyta</taxon>
        <taxon>Tracheophyta</taxon>
        <taxon>Spermatophyta</taxon>
        <taxon>Magnoliopsida</taxon>
        <taxon>eudicotyledons</taxon>
        <taxon>Gunneridae</taxon>
        <taxon>Pentapetalae</taxon>
        <taxon>rosids</taxon>
        <taxon>fabids</taxon>
        <taxon>Rosales</taxon>
        <taxon>Cannabaceae</taxon>
        <taxon>Trema</taxon>
    </lineage>
</organism>
<protein>
    <recommendedName>
        <fullName evidence="3">Ulp1 protease family, C-terminal catalytic domain containing protein</fullName>
    </recommendedName>
</protein>
<evidence type="ECO:0000313" key="1">
    <source>
        <dbReference type="EMBL" id="PON76349.1"/>
    </source>
</evidence>
<dbReference type="SUPFAM" id="SSF54001">
    <property type="entry name" value="Cysteine proteinases"/>
    <property type="match status" value="1"/>
</dbReference>
<dbReference type="InterPro" id="IPR038765">
    <property type="entry name" value="Papain-like_cys_pep_sf"/>
</dbReference>
<comment type="caution">
    <text evidence="1">The sequence shown here is derived from an EMBL/GenBank/DDBJ whole genome shotgun (WGS) entry which is preliminary data.</text>
</comment>
<name>A0A2P5DSV1_TREOI</name>
<dbReference type="OrthoDB" id="1429853at2759"/>
<evidence type="ECO:0008006" key="3">
    <source>
        <dbReference type="Google" id="ProtNLM"/>
    </source>
</evidence>
<dbReference type="AlphaFoldDB" id="A0A2P5DSV1"/>
<evidence type="ECO:0000313" key="2">
    <source>
        <dbReference type="Proteomes" id="UP000237000"/>
    </source>
</evidence>
<keyword evidence="2" id="KW-1185">Reference proteome</keyword>
<accession>A0A2P5DSV1</accession>
<dbReference type="InParanoid" id="A0A2P5DSV1"/>